<dbReference type="OrthoDB" id="4951847at2759"/>
<evidence type="ECO:0000256" key="3">
    <source>
        <dbReference type="ARBA" id="ARBA00022771"/>
    </source>
</evidence>
<keyword evidence="2" id="KW-0479">Metal-binding</keyword>
<dbReference type="PANTHER" id="PTHR46481:SF10">
    <property type="entry name" value="ZINC FINGER BED DOMAIN-CONTAINING PROTEIN 39"/>
    <property type="match status" value="1"/>
</dbReference>
<keyword evidence="3" id="KW-0863">Zinc-finger</keyword>
<protein>
    <submittedName>
        <fullName evidence="8">Putative AC transposase</fullName>
    </submittedName>
</protein>
<evidence type="ECO:0000313" key="8">
    <source>
        <dbReference type="EMBL" id="OXA46431.1"/>
    </source>
</evidence>
<sequence>MKSEDSIIHLEDVIQNPDDPDGSDGQPSNPSNISDYDPGELGEDDNDHDEPSSKQKKLSSGTHKGGRMKDQIWDSYMEIGDDFWGCKMCQWKNKNPKADRLRKHLNDCSKKRKLTILAAPVTATNSMLPTSSTKASLNYSQSSIKDHFISTNDRQQLEINQKLQKAICSSNIPFRVLENEHFIEWVTSLRPSYKLPTPKTASTYLLDNLYRELCPGEEEKTAENCTKWLQVCRKEAEEKFSIKIVACVTDNCNTMEKMRRDLGKELLCYGDNPHLLNLVGKKASPEKLIQKIIKVQKCFRNHDFVTPALKNSRPVLPSETRWNSQIDCLKSYITNQGKYLEIACSDDRVNDEVKTIIENGSIFRQANDSIKFLEPIAIALNRGIKFLQKDSSMIFDAVHEWIKLKKELPQLFAESYYKDKFAKGTPAFAIAACMIHPIYRGADLSNEMKKDGRDWISTQDKNFLPLTLNLACKDESIFSPCLFEESVLADVSPINWWLTAQQDNPTKISDEFIKMCRILLELPASSAGLERIFSAMTNTITDKRNRLGVEKARKITFINQALKNT</sequence>
<evidence type="ECO:0000256" key="5">
    <source>
        <dbReference type="ARBA" id="ARBA00023242"/>
    </source>
</evidence>
<dbReference type="SUPFAM" id="SSF53098">
    <property type="entry name" value="Ribonuclease H-like"/>
    <property type="match status" value="1"/>
</dbReference>
<feature type="compositionally biased region" description="Basic and acidic residues" evidence="6">
    <location>
        <begin position="1"/>
        <end position="12"/>
    </location>
</feature>
<dbReference type="GO" id="GO:0008270">
    <property type="term" value="F:zinc ion binding"/>
    <property type="evidence" value="ECO:0007669"/>
    <property type="project" value="UniProtKB-KW"/>
</dbReference>
<feature type="domain" description="HAT C-terminal dimerisation" evidence="7">
    <location>
        <begin position="485"/>
        <end position="562"/>
    </location>
</feature>
<name>A0A226DP84_FOLCA</name>
<keyword evidence="4" id="KW-0862">Zinc</keyword>
<dbReference type="AlphaFoldDB" id="A0A226DP84"/>
<evidence type="ECO:0000256" key="1">
    <source>
        <dbReference type="ARBA" id="ARBA00004123"/>
    </source>
</evidence>
<evidence type="ECO:0000313" key="9">
    <source>
        <dbReference type="Proteomes" id="UP000198287"/>
    </source>
</evidence>
<dbReference type="GO" id="GO:0046983">
    <property type="term" value="F:protein dimerization activity"/>
    <property type="evidence" value="ECO:0007669"/>
    <property type="project" value="InterPro"/>
</dbReference>
<evidence type="ECO:0000256" key="2">
    <source>
        <dbReference type="ARBA" id="ARBA00022723"/>
    </source>
</evidence>
<reference evidence="8 9" key="1">
    <citation type="submission" date="2015-12" db="EMBL/GenBank/DDBJ databases">
        <title>The genome of Folsomia candida.</title>
        <authorList>
            <person name="Faddeeva A."/>
            <person name="Derks M.F."/>
            <person name="Anvar Y."/>
            <person name="Smit S."/>
            <person name="Van Straalen N."/>
            <person name="Roelofs D."/>
        </authorList>
    </citation>
    <scope>NUCLEOTIDE SEQUENCE [LARGE SCALE GENOMIC DNA]</scope>
    <source>
        <strain evidence="8 9">VU population</strain>
        <tissue evidence="8">Whole body</tissue>
    </source>
</reference>
<comment type="subcellular location">
    <subcellularLocation>
        <location evidence="1">Nucleus</location>
    </subcellularLocation>
</comment>
<comment type="caution">
    <text evidence="8">The sequence shown here is derived from an EMBL/GenBank/DDBJ whole genome shotgun (WGS) entry which is preliminary data.</text>
</comment>
<dbReference type="InterPro" id="IPR012337">
    <property type="entry name" value="RNaseH-like_sf"/>
</dbReference>
<evidence type="ECO:0000259" key="7">
    <source>
        <dbReference type="Pfam" id="PF05699"/>
    </source>
</evidence>
<feature type="region of interest" description="Disordered" evidence="6">
    <location>
        <begin position="1"/>
        <end position="67"/>
    </location>
</feature>
<dbReference type="PANTHER" id="PTHR46481">
    <property type="entry name" value="ZINC FINGER BED DOMAIN-CONTAINING PROTEIN 4"/>
    <property type="match status" value="1"/>
</dbReference>
<keyword evidence="5" id="KW-0539">Nucleus</keyword>
<dbReference type="Proteomes" id="UP000198287">
    <property type="component" value="Unassembled WGS sequence"/>
</dbReference>
<dbReference type="GO" id="GO:0005634">
    <property type="term" value="C:nucleus"/>
    <property type="evidence" value="ECO:0007669"/>
    <property type="project" value="UniProtKB-SubCell"/>
</dbReference>
<keyword evidence="9" id="KW-1185">Reference proteome</keyword>
<dbReference type="Pfam" id="PF05699">
    <property type="entry name" value="Dimer_Tnp_hAT"/>
    <property type="match status" value="1"/>
</dbReference>
<gene>
    <name evidence="8" type="ORF">Fcan01_18788</name>
</gene>
<dbReference type="STRING" id="158441.A0A226DP84"/>
<feature type="compositionally biased region" description="Acidic residues" evidence="6">
    <location>
        <begin position="37"/>
        <end position="48"/>
    </location>
</feature>
<dbReference type="InterPro" id="IPR052035">
    <property type="entry name" value="ZnF_BED_domain_contain"/>
</dbReference>
<evidence type="ECO:0000256" key="4">
    <source>
        <dbReference type="ARBA" id="ARBA00022833"/>
    </source>
</evidence>
<dbReference type="SUPFAM" id="SSF140996">
    <property type="entry name" value="Hermes dimerisation domain"/>
    <property type="match status" value="1"/>
</dbReference>
<dbReference type="InterPro" id="IPR008906">
    <property type="entry name" value="HATC_C_dom"/>
</dbReference>
<dbReference type="OMA" id="WCTYRDS"/>
<dbReference type="EMBL" id="LNIX01000015">
    <property type="protein sequence ID" value="OXA46431.1"/>
    <property type="molecule type" value="Genomic_DNA"/>
</dbReference>
<accession>A0A226DP84</accession>
<evidence type="ECO:0000256" key="6">
    <source>
        <dbReference type="SAM" id="MobiDB-lite"/>
    </source>
</evidence>
<proteinExistence type="predicted"/>
<organism evidence="8 9">
    <name type="scientific">Folsomia candida</name>
    <name type="common">Springtail</name>
    <dbReference type="NCBI Taxonomy" id="158441"/>
    <lineage>
        <taxon>Eukaryota</taxon>
        <taxon>Metazoa</taxon>
        <taxon>Ecdysozoa</taxon>
        <taxon>Arthropoda</taxon>
        <taxon>Hexapoda</taxon>
        <taxon>Collembola</taxon>
        <taxon>Entomobryomorpha</taxon>
        <taxon>Isotomoidea</taxon>
        <taxon>Isotomidae</taxon>
        <taxon>Proisotominae</taxon>
        <taxon>Folsomia</taxon>
    </lineage>
</organism>